<feature type="transmembrane region" description="Helical" evidence="6">
    <location>
        <begin position="202"/>
        <end position="224"/>
    </location>
</feature>
<evidence type="ECO:0000256" key="2">
    <source>
        <dbReference type="ARBA" id="ARBA00022475"/>
    </source>
</evidence>
<dbReference type="InterPro" id="IPR020846">
    <property type="entry name" value="MFS_dom"/>
</dbReference>
<evidence type="ECO:0000256" key="5">
    <source>
        <dbReference type="ARBA" id="ARBA00023136"/>
    </source>
</evidence>
<evidence type="ECO:0000256" key="1">
    <source>
        <dbReference type="ARBA" id="ARBA00004651"/>
    </source>
</evidence>
<accession>A0A3B9IMW8</accession>
<feature type="transmembrane region" description="Helical" evidence="6">
    <location>
        <begin position="290"/>
        <end position="316"/>
    </location>
</feature>
<dbReference type="InterPro" id="IPR036259">
    <property type="entry name" value="MFS_trans_sf"/>
</dbReference>
<feature type="transmembrane region" description="Helical" evidence="6">
    <location>
        <begin position="264"/>
        <end position="284"/>
    </location>
</feature>
<dbReference type="InterPro" id="IPR011701">
    <property type="entry name" value="MFS"/>
</dbReference>
<evidence type="ECO:0000256" key="4">
    <source>
        <dbReference type="ARBA" id="ARBA00022989"/>
    </source>
</evidence>
<feature type="transmembrane region" description="Helical" evidence="6">
    <location>
        <begin position="133"/>
        <end position="156"/>
    </location>
</feature>
<dbReference type="CDD" id="cd17473">
    <property type="entry name" value="MFS_arabinose_efflux_permease_like"/>
    <property type="match status" value="1"/>
</dbReference>
<dbReference type="SUPFAM" id="SSF103473">
    <property type="entry name" value="MFS general substrate transporter"/>
    <property type="match status" value="1"/>
</dbReference>
<dbReference type="InterPro" id="IPR050189">
    <property type="entry name" value="MFS_Efflux_Transporters"/>
</dbReference>
<keyword evidence="4 6" id="KW-1133">Transmembrane helix</keyword>
<keyword evidence="5 6" id="KW-0472">Membrane</keyword>
<proteinExistence type="predicted"/>
<keyword evidence="3 6" id="KW-0812">Transmembrane</keyword>
<dbReference type="Pfam" id="PF07690">
    <property type="entry name" value="MFS_1"/>
    <property type="match status" value="1"/>
</dbReference>
<reference evidence="8 9" key="1">
    <citation type="journal article" date="2018" name="Nat. Biotechnol.">
        <title>A standardized bacterial taxonomy based on genome phylogeny substantially revises the tree of life.</title>
        <authorList>
            <person name="Parks D.H."/>
            <person name="Chuvochina M."/>
            <person name="Waite D.W."/>
            <person name="Rinke C."/>
            <person name="Skarshewski A."/>
            <person name="Chaumeil P.A."/>
            <person name="Hugenholtz P."/>
        </authorList>
    </citation>
    <scope>NUCLEOTIDE SEQUENCE [LARGE SCALE GENOMIC DNA]</scope>
    <source>
        <strain evidence="8">UBA8739</strain>
    </source>
</reference>
<dbReference type="Gene3D" id="1.20.1250.20">
    <property type="entry name" value="MFS general substrate transporter like domains"/>
    <property type="match status" value="1"/>
</dbReference>
<evidence type="ECO:0000313" key="8">
    <source>
        <dbReference type="EMBL" id="HAE48569.1"/>
    </source>
</evidence>
<evidence type="ECO:0000313" key="9">
    <source>
        <dbReference type="Proteomes" id="UP000257706"/>
    </source>
</evidence>
<gene>
    <name evidence="8" type="ORF">DCK97_14210</name>
</gene>
<feature type="transmembrane region" description="Helical" evidence="6">
    <location>
        <begin position="75"/>
        <end position="93"/>
    </location>
</feature>
<sequence>MALRLDMIALLAASTLTVMSGAAISPALPGMAQHFAEVPEAGLLVRQVLAAPALAIVATSWFIGIAIDRTGCRPVILIGLVLFALAGTAGFYLDDILSLLVSRLGLGIAVGMLLAGCTTAIGTRFDDDDRARITGLQVVAMCVGGVVFLGLGGLAARDGWRMPFLLYLVAVPMLPLVMAGLRRETVRPRPTATERAPLPWKTLAWIYPVMTLGMATFYAVPVQLPFLLHEAGITDTAAIGGAIALSTLTSGLVAASFGRIRDRAGARAVFVACFAFTAAGYLLIGHAGGFAGMAVGSAISGIGFGAFFPNCATLLFTRVPHTLRGRAMGGLGAAMYLGHLSAPAITRTLSATAGPAGSFLVLAGVSAVMATGFLVLGNRCAPAGGRS</sequence>
<protein>
    <submittedName>
        <fullName evidence="8">MFS transporter</fullName>
    </submittedName>
</protein>
<feature type="transmembrane region" description="Helical" evidence="6">
    <location>
        <begin position="162"/>
        <end position="181"/>
    </location>
</feature>
<feature type="transmembrane region" description="Helical" evidence="6">
    <location>
        <begin position="328"/>
        <end position="346"/>
    </location>
</feature>
<comment type="caution">
    <text evidence="8">The sequence shown here is derived from an EMBL/GenBank/DDBJ whole genome shotgun (WGS) entry which is preliminary data.</text>
</comment>
<feature type="transmembrane region" description="Helical" evidence="6">
    <location>
        <begin position="99"/>
        <end position="121"/>
    </location>
</feature>
<name>A0A3B9IMW8_9PROT</name>
<evidence type="ECO:0000259" key="7">
    <source>
        <dbReference type="PROSITE" id="PS50850"/>
    </source>
</evidence>
<evidence type="ECO:0000256" key="3">
    <source>
        <dbReference type="ARBA" id="ARBA00022692"/>
    </source>
</evidence>
<dbReference type="PANTHER" id="PTHR43124">
    <property type="entry name" value="PURINE EFFLUX PUMP PBUE"/>
    <property type="match status" value="1"/>
</dbReference>
<dbReference type="Proteomes" id="UP000257706">
    <property type="component" value="Unassembled WGS sequence"/>
</dbReference>
<feature type="transmembrane region" description="Helical" evidence="6">
    <location>
        <begin position="43"/>
        <end position="63"/>
    </location>
</feature>
<comment type="subcellular location">
    <subcellularLocation>
        <location evidence="1">Cell membrane</location>
        <topology evidence="1">Multi-pass membrane protein</topology>
    </subcellularLocation>
</comment>
<feature type="transmembrane region" description="Helical" evidence="6">
    <location>
        <begin position="358"/>
        <end position="377"/>
    </location>
</feature>
<feature type="domain" description="Major facilitator superfamily (MFS) profile" evidence="7">
    <location>
        <begin position="1"/>
        <end position="381"/>
    </location>
</feature>
<dbReference type="GO" id="GO:0022857">
    <property type="term" value="F:transmembrane transporter activity"/>
    <property type="evidence" value="ECO:0007669"/>
    <property type="project" value="InterPro"/>
</dbReference>
<evidence type="ECO:0000256" key="6">
    <source>
        <dbReference type="SAM" id="Phobius"/>
    </source>
</evidence>
<dbReference type="EMBL" id="DMAI01000223">
    <property type="protein sequence ID" value="HAE48569.1"/>
    <property type="molecule type" value="Genomic_DNA"/>
</dbReference>
<dbReference type="GO" id="GO:0005886">
    <property type="term" value="C:plasma membrane"/>
    <property type="evidence" value="ECO:0007669"/>
    <property type="project" value="UniProtKB-SubCell"/>
</dbReference>
<organism evidence="8 9">
    <name type="scientific">Tistrella mobilis</name>
    <dbReference type="NCBI Taxonomy" id="171437"/>
    <lineage>
        <taxon>Bacteria</taxon>
        <taxon>Pseudomonadati</taxon>
        <taxon>Pseudomonadota</taxon>
        <taxon>Alphaproteobacteria</taxon>
        <taxon>Geminicoccales</taxon>
        <taxon>Geminicoccaceae</taxon>
        <taxon>Tistrella</taxon>
    </lineage>
</organism>
<dbReference type="PANTHER" id="PTHR43124:SF3">
    <property type="entry name" value="CHLORAMPHENICOL EFFLUX PUMP RV0191"/>
    <property type="match status" value="1"/>
</dbReference>
<feature type="transmembrane region" description="Helical" evidence="6">
    <location>
        <begin position="236"/>
        <end position="257"/>
    </location>
</feature>
<keyword evidence="2" id="KW-1003">Cell membrane</keyword>
<dbReference type="AlphaFoldDB" id="A0A3B9IMW8"/>
<dbReference type="PROSITE" id="PS50850">
    <property type="entry name" value="MFS"/>
    <property type="match status" value="1"/>
</dbReference>